<evidence type="ECO:0000256" key="8">
    <source>
        <dbReference type="ARBA" id="ARBA00022967"/>
    </source>
</evidence>
<dbReference type="SUPFAM" id="SSF52540">
    <property type="entry name" value="P-loop containing nucleoside triphosphate hydrolases"/>
    <property type="match status" value="2"/>
</dbReference>
<dbReference type="SMART" id="SM00382">
    <property type="entry name" value="AAA"/>
    <property type="match status" value="2"/>
</dbReference>
<reference evidence="11 12" key="1">
    <citation type="submission" date="2019-03" db="EMBL/GenBank/DDBJ databases">
        <title>Genomics of glacier-inhabiting Cryobacterium strains.</title>
        <authorList>
            <person name="Liu Q."/>
            <person name="Xin Y.-H."/>
        </authorList>
    </citation>
    <scope>NUCLEOTIDE SEQUENCE [LARGE SCALE GENOMIC DNA]</scope>
    <source>
        <strain evidence="11 12">TMT1-1</strain>
    </source>
</reference>
<evidence type="ECO:0000256" key="9">
    <source>
        <dbReference type="ARBA" id="ARBA00023136"/>
    </source>
</evidence>
<evidence type="ECO:0000256" key="7">
    <source>
        <dbReference type="ARBA" id="ARBA00022840"/>
    </source>
</evidence>
<evidence type="ECO:0000313" key="12">
    <source>
        <dbReference type="Proteomes" id="UP000298424"/>
    </source>
</evidence>
<evidence type="ECO:0000256" key="5">
    <source>
        <dbReference type="ARBA" id="ARBA00022737"/>
    </source>
</evidence>
<dbReference type="EMBL" id="SOGT01000005">
    <property type="protein sequence ID" value="TFD27828.1"/>
    <property type="molecule type" value="Genomic_DNA"/>
</dbReference>
<dbReference type="PANTHER" id="PTHR43790">
    <property type="entry name" value="CARBOHYDRATE TRANSPORT ATP-BINDING PROTEIN MG119-RELATED"/>
    <property type="match status" value="1"/>
</dbReference>
<dbReference type="FunFam" id="3.40.50.300:FF:000127">
    <property type="entry name" value="Ribose import ATP-binding protein RbsA"/>
    <property type="match status" value="1"/>
</dbReference>
<dbReference type="CDD" id="cd03215">
    <property type="entry name" value="ABC_Carb_Monos_II"/>
    <property type="match status" value="1"/>
</dbReference>
<keyword evidence="12" id="KW-1185">Reference proteome</keyword>
<keyword evidence="3" id="KW-1003">Cell membrane</keyword>
<evidence type="ECO:0000256" key="4">
    <source>
        <dbReference type="ARBA" id="ARBA00022597"/>
    </source>
</evidence>
<keyword evidence="9" id="KW-0472">Membrane</keyword>
<dbReference type="CDD" id="cd03216">
    <property type="entry name" value="ABC_Carb_Monos_I"/>
    <property type="match status" value="1"/>
</dbReference>
<keyword evidence="6" id="KW-0547">Nucleotide-binding</keyword>
<keyword evidence="8" id="KW-1278">Translocase</keyword>
<dbReference type="InterPro" id="IPR027417">
    <property type="entry name" value="P-loop_NTPase"/>
</dbReference>
<comment type="caution">
    <text evidence="11">The sequence shown here is derived from an EMBL/GenBank/DDBJ whole genome shotgun (WGS) entry which is preliminary data.</text>
</comment>
<dbReference type="GO" id="GO:0005524">
    <property type="term" value="F:ATP binding"/>
    <property type="evidence" value="ECO:0007669"/>
    <property type="project" value="UniProtKB-KW"/>
</dbReference>
<keyword evidence="4" id="KW-0762">Sugar transport</keyword>
<gene>
    <name evidence="11" type="ORF">E3T27_04615</name>
</gene>
<evidence type="ECO:0000259" key="10">
    <source>
        <dbReference type="PROSITE" id="PS50893"/>
    </source>
</evidence>
<proteinExistence type="predicted"/>
<sequence>MTPPLLRMTGVSKRFGGAKALDNVHLDLRAGEVHALMGENGAGKSTLMKILSGVYTPDAGTIEINGQVTTIQNPRDALAQGIAIIHQELNTVPEMTIAENLSLGHEPTRHGVLDRKEMRRSAREKLDRIGVDISVDVPLGRLSVGMQQLVEIARAVAENAKILVLDEPTASLSQNEAERLFTLVDEMRARGMALAYISHRMEEVWRLSDRITVLRDGKWVSTTAREDVTPAQVVNHMVGRDVNNLYVHENRSAGEVVLAVSELGNGRDVGPMNLEVRAGEVVSLVGLVGAGRTELARMIFGADRAKSGQVSIDGTPISVRSPRDAIRHRIGLLPESRKEQALFLDMSIRDNTVMSSMDNYGTGGILNLRAIRDAVEREVAALRVRSTSISQNVSGLSGGNQQKVVLSRWILVQPKVLILDEPTRGVDIGAKQEIYRIINDLTLQGMAILMISSDLPEALGISDRVLVVRNGLIAKEISRAEATEQNVMMYATGVAADEYRIEEQRTETPIAGEKKR</sequence>
<dbReference type="InterPro" id="IPR003439">
    <property type="entry name" value="ABC_transporter-like_ATP-bd"/>
</dbReference>
<evidence type="ECO:0000313" key="11">
    <source>
        <dbReference type="EMBL" id="TFD27828.1"/>
    </source>
</evidence>
<feature type="domain" description="ABC transporter" evidence="10">
    <location>
        <begin position="251"/>
        <end position="495"/>
    </location>
</feature>
<keyword evidence="7 11" id="KW-0067">ATP-binding</keyword>
<evidence type="ECO:0000256" key="1">
    <source>
        <dbReference type="ARBA" id="ARBA00004202"/>
    </source>
</evidence>
<organism evidence="11 12">
    <name type="scientific">Cryobacterium lyxosi</name>
    <dbReference type="NCBI Taxonomy" id="1259228"/>
    <lineage>
        <taxon>Bacteria</taxon>
        <taxon>Bacillati</taxon>
        <taxon>Actinomycetota</taxon>
        <taxon>Actinomycetes</taxon>
        <taxon>Micrococcales</taxon>
        <taxon>Microbacteriaceae</taxon>
        <taxon>Cryobacterium</taxon>
    </lineage>
</organism>
<dbReference type="Pfam" id="PF00005">
    <property type="entry name" value="ABC_tran"/>
    <property type="match status" value="2"/>
</dbReference>
<evidence type="ECO:0000256" key="3">
    <source>
        <dbReference type="ARBA" id="ARBA00022475"/>
    </source>
</evidence>
<dbReference type="GO" id="GO:0016887">
    <property type="term" value="F:ATP hydrolysis activity"/>
    <property type="evidence" value="ECO:0007669"/>
    <property type="project" value="InterPro"/>
</dbReference>
<dbReference type="PROSITE" id="PS00211">
    <property type="entry name" value="ABC_TRANSPORTER_1"/>
    <property type="match status" value="2"/>
</dbReference>
<dbReference type="InterPro" id="IPR017871">
    <property type="entry name" value="ABC_transporter-like_CS"/>
</dbReference>
<comment type="subcellular location">
    <subcellularLocation>
        <location evidence="1">Cell membrane</location>
        <topology evidence="1">Peripheral membrane protein</topology>
    </subcellularLocation>
</comment>
<dbReference type="InterPro" id="IPR003593">
    <property type="entry name" value="AAA+_ATPase"/>
</dbReference>
<name>A0A4R8ZH88_9MICO</name>
<dbReference type="AlphaFoldDB" id="A0A4R8ZH88"/>
<accession>A0A4R8ZH88</accession>
<evidence type="ECO:0000256" key="2">
    <source>
        <dbReference type="ARBA" id="ARBA00022448"/>
    </source>
</evidence>
<dbReference type="InterPro" id="IPR050107">
    <property type="entry name" value="ABC_carbohydrate_import_ATPase"/>
</dbReference>
<dbReference type="PROSITE" id="PS50893">
    <property type="entry name" value="ABC_TRANSPORTER_2"/>
    <property type="match status" value="2"/>
</dbReference>
<dbReference type="Gene3D" id="3.40.50.300">
    <property type="entry name" value="P-loop containing nucleotide triphosphate hydrolases"/>
    <property type="match status" value="2"/>
</dbReference>
<dbReference type="Proteomes" id="UP000298424">
    <property type="component" value="Unassembled WGS sequence"/>
</dbReference>
<feature type="domain" description="ABC transporter" evidence="10">
    <location>
        <begin position="6"/>
        <end position="241"/>
    </location>
</feature>
<dbReference type="PANTHER" id="PTHR43790:SF3">
    <property type="entry name" value="D-ALLOSE IMPORT ATP-BINDING PROTEIN ALSA-RELATED"/>
    <property type="match status" value="1"/>
</dbReference>
<protein>
    <submittedName>
        <fullName evidence="11">Sugar ABC transporter ATP-binding protein</fullName>
    </submittedName>
</protein>
<evidence type="ECO:0000256" key="6">
    <source>
        <dbReference type="ARBA" id="ARBA00022741"/>
    </source>
</evidence>
<dbReference type="GO" id="GO:0005886">
    <property type="term" value="C:plasma membrane"/>
    <property type="evidence" value="ECO:0007669"/>
    <property type="project" value="UniProtKB-SubCell"/>
</dbReference>
<keyword evidence="2" id="KW-0813">Transport</keyword>
<keyword evidence="5" id="KW-0677">Repeat</keyword>
<dbReference type="OrthoDB" id="39350at2"/>